<protein>
    <recommendedName>
        <fullName evidence="2">Delta-60 repeat domain-containing protein</fullName>
    </recommendedName>
</protein>
<dbReference type="EMBL" id="UINC01155031">
    <property type="protein sequence ID" value="SVD50646.1"/>
    <property type="molecule type" value="Genomic_DNA"/>
</dbReference>
<dbReference type="Pfam" id="PF17164">
    <property type="entry name" value="DUF5122"/>
    <property type="match status" value="3"/>
</dbReference>
<feature type="non-terminal residue" evidence="1">
    <location>
        <position position="282"/>
    </location>
</feature>
<organism evidence="1">
    <name type="scientific">marine metagenome</name>
    <dbReference type="NCBI Taxonomy" id="408172"/>
    <lineage>
        <taxon>unclassified sequences</taxon>
        <taxon>metagenomes</taxon>
        <taxon>ecological metagenomes</taxon>
    </lineage>
</organism>
<dbReference type="InterPro" id="IPR013431">
    <property type="entry name" value="Delta_60_rpt"/>
</dbReference>
<dbReference type="AlphaFoldDB" id="A0A382VVL3"/>
<sequence length="282" mass="30426">LISVPLINNDEIDFNQDFFVYLYDIPPCLGVGRWPGDYPQVTRVTIVADGDLKDKNITVDDEGVKKIDLVNDSTRGETPAGAYDRNFNPHSQYDTEPPYNFDPGANNQVHAVNAQPDGKVLIGGDFTSFNSSPLNRLARLYVDGSVDKSFSTGTGADDTVAAIELKDDGKILIGGGFRSYNGHVNYGLAELNADGTVNAGFDVGAGFNGAVRDIKLMDNEKLLIAGEFTSYNNTNAVYLARLHSDGKIDHLFAPKKVPNGPVNAVDYDQDGALVAVGEFTKV</sequence>
<gene>
    <name evidence="1" type="ORF">METZ01_LOCUS403500</name>
</gene>
<dbReference type="SUPFAM" id="SSF50998">
    <property type="entry name" value="Quinoprotein alcohol dehydrogenase-like"/>
    <property type="match status" value="1"/>
</dbReference>
<dbReference type="Gene3D" id="2.80.10.50">
    <property type="match status" value="2"/>
</dbReference>
<feature type="non-terminal residue" evidence="1">
    <location>
        <position position="1"/>
    </location>
</feature>
<accession>A0A382VVL3</accession>
<evidence type="ECO:0008006" key="2">
    <source>
        <dbReference type="Google" id="ProtNLM"/>
    </source>
</evidence>
<name>A0A382VVL3_9ZZZZ</name>
<reference evidence="1" key="1">
    <citation type="submission" date="2018-05" db="EMBL/GenBank/DDBJ databases">
        <authorList>
            <person name="Lanie J.A."/>
            <person name="Ng W.-L."/>
            <person name="Kazmierczak K.M."/>
            <person name="Andrzejewski T.M."/>
            <person name="Davidsen T.M."/>
            <person name="Wayne K.J."/>
            <person name="Tettelin H."/>
            <person name="Glass J.I."/>
            <person name="Rusch D."/>
            <person name="Podicherti R."/>
            <person name="Tsui H.-C.T."/>
            <person name="Winkler M.E."/>
        </authorList>
    </citation>
    <scope>NUCLEOTIDE SEQUENCE</scope>
</reference>
<dbReference type="InterPro" id="IPR011047">
    <property type="entry name" value="Quinoprotein_ADH-like_sf"/>
</dbReference>
<evidence type="ECO:0000313" key="1">
    <source>
        <dbReference type="EMBL" id="SVD50646.1"/>
    </source>
</evidence>
<proteinExistence type="predicted"/>